<organism evidence="4 7">
    <name type="scientific">Halococcus dombrowskii</name>
    <dbReference type="NCBI Taxonomy" id="179637"/>
    <lineage>
        <taxon>Archaea</taxon>
        <taxon>Methanobacteriati</taxon>
        <taxon>Methanobacteriota</taxon>
        <taxon>Stenosarchaea group</taxon>
        <taxon>Halobacteria</taxon>
        <taxon>Halobacteriales</taxon>
        <taxon>Halococcaceae</taxon>
        <taxon>Halococcus</taxon>
    </lineage>
</organism>
<reference evidence="4" key="3">
    <citation type="submission" date="2023-12" db="EMBL/GenBank/DDBJ databases">
        <authorList>
            <person name="Sun Q."/>
            <person name="Inoue M."/>
        </authorList>
    </citation>
    <scope>NUCLEOTIDE SEQUENCE</scope>
    <source>
        <strain evidence="4">JCM 12289</strain>
    </source>
</reference>
<gene>
    <name evidence="4" type="ORF">GCM10008985_32120</name>
    <name evidence="5" type="ORF">MUK72_14455</name>
</gene>
<feature type="region of interest" description="Disordered" evidence="1">
    <location>
        <begin position="312"/>
        <end position="354"/>
    </location>
</feature>
<proteinExistence type="predicted"/>
<evidence type="ECO:0000256" key="2">
    <source>
        <dbReference type="SAM" id="Phobius"/>
    </source>
</evidence>
<dbReference type="Pfam" id="PF23951">
    <property type="entry name" value="DUF7282"/>
    <property type="match status" value="2"/>
</dbReference>
<dbReference type="Proteomes" id="UP000830542">
    <property type="component" value="Plasmid unnamed1"/>
</dbReference>
<keyword evidence="6" id="KW-1185">Reference proteome</keyword>
<dbReference type="AlphaFoldDB" id="A0AAV3SKW1"/>
<keyword evidence="2" id="KW-0472">Membrane</keyword>
<feature type="region of interest" description="Disordered" evidence="1">
    <location>
        <begin position="178"/>
        <end position="201"/>
    </location>
</feature>
<evidence type="ECO:0000313" key="4">
    <source>
        <dbReference type="EMBL" id="GAA0473006.1"/>
    </source>
</evidence>
<feature type="compositionally biased region" description="Polar residues" evidence="1">
    <location>
        <begin position="187"/>
        <end position="201"/>
    </location>
</feature>
<feature type="transmembrane region" description="Helical" evidence="2">
    <location>
        <begin position="359"/>
        <end position="380"/>
    </location>
</feature>
<keyword evidence="2" id="KW-0812">Transmembrane</keyword>
<keyword evidence="5" id="KW-0614">Plasmid</keyword>
<sequence>MRPAAATLFGGSVLVVVVVGTIISGGFAPIETAAGQTQTQTQAQNQSNASVEFVNQTTNGSDVTVESVTLPTSGFVVIDLSGAGVEGLLEEDAVAVSEQLSAGTHQNVTIPINQSPPGGVANRTSLNNTGNYEAIVYEDSNDNGRFDYLTSATSLDKPLIVGSGAQERLVKDSARLTIRGSRGDPNATPTPSASIQFSDQQTDGSTISVASVTLPQGGFVVVHGEQYLQPQNDPVTSAIGLSMYLPAGTHQNVTVALTNGSVQQPQTLVAIPSRDTNQNQTYDYVTSGGFQDVPYTDGEAITDQASVSKLEATTTVSTSNQSPTPTPTATIERTDTTTDTNQTEQAADSGEDGGSGLSGVTWIVGIVLVIVIVGGGYLLITLR</sequence>
<dbReference type="GeneID" id="71763073"/>
<dbReference type="KEGG" id="hdo:MUK72_14455"/>
<evidence type="ECO:0000313" key="7">
    <source>
        <dbReference type="Proteomes" id="UP001500962"/>
    </source>
</evidence>
<feature type="domain" description="DUF7282" evidence="3">
    <location>
        <begin position="193"/>
        <end position="307"/>
    </location>
</feature>
<dbReference type="EMBL" id="CP095006">
    <property type="protein sequence ID" value="UOO96746.1"/>
    <property type="molecule type" value="Genomic_DNA"/>
</dbReference>
<evidence type="ECO:0000259" key="3">
    <source>
        <dbReference type="Pfam" id="PF23951"/>
    </source>
</evidence>
<feature type="domain" description="DUF7282" evidence="3">
    <location>
        <begin position="49"/>
        <end position="164"/>
    </location>
</feature>
<dbReference type="EMBL" id="BAAADN010000061">
    <property type="protein sequence ID" value="GAA0473006.1"/>
    <property type="molecule type" value="Genomic_DNA"/>
</dbReference>
<accession>A0AAV3SKW1</accession>
<keyword evidence="2" id="KW-1133">Transmembrane helix</keyword>
<evidence type="ECO:0000313" key="6">
    <source>
        <dbReference type="Proteomes" id="UP000830542"/>
    </source>
</evidence>
<protein>
    <recommendedName>
        <fullName evidence="3">DUF7282 domain-containing protein</fullName>
    </recommendedName>
</protein>
<evidence type="ECO:0000313" key="5">
    <source>
        <dbReference type="EMBL" id="UOO96746.1"/>
    </source>
</evidence>
<evidence type="ECO:0000256" key="1">
    <source>
        <dbReference type="SAM" id="MobiDB-lite"/>
    </source>
</evidence>
<dbReference type="RefSeq" id="WP_244705757.1">
    <property type="nucleotide sequence ID" value="NZ_BAAADN010000061.1"/>
</dbReference>
<dbReference type="Proteomes" id="UP001500962">
    <property type="component" value="Unassembled WGS sequence"/>
</dbReference>
<dbReference type="InterPro" id="IPR055706">
    <property type="entry name" value="Slg1/2_DUF7282"/>
</dbReference>
<feature type="compositionally biased region" description="Low complexity" evidence="1">
    <location>
        <begin position="313"/>
        <end position="348"/>
    </location>
</feature>
<geneLocation type="plasmid" evidence="5 6">
    <name>unnamed1</name>
</geneLocation>
<reference evidence="5" key="2">
    <citation type="submission" date="2022-04" db="EMBL/GenBank/DDBJ databases">
        <title>Sequencing and genomic assembly of Halococcus dombrowskii.</title>
        <authorList>
            <person name="Lim S.W."/>
            <person name="MacLea K.S."/>
        </authorList>
    </citation>
    <scope>NUCLEOTIDE SEQUENCE</scope>
    <source>
        <strain evidence="5">H4</strain>
        <plasmid evidence="5">unnamed1</plasmid>
    </source>
</reference>
<name>A0AAV3SKW1_HALDO</name>
<reference evidence="4" key="1">
    <citation type="journal article" date="2014" name="Int. J. Syst. Evol. Microbiol.">
        <title>Complete genome sequence of Corynebacterium casei LMG S-19264T (=DSM 44701T), isolated from a smear-ripened cheese.</title>
        <authorList>
            <consortium name="US DOE Joint Genome Institute (JGI-PGF)"/>
            <person name="Walter F."/>
            <person name="Albersmeier A."/>
            <person name="Kalinowski J."/>
            <person name="Ruckert C."/>
        </authorList>
    </citation>
    <scope>NUCLEOTIDE SEQUENCE</scope>
    <source>
        <strain evidence="4">JCM 12289</strain>
    </source>
</reference>